<dbReference type="SMART" id="SM00304">
    <property type="entry name" value="HAMP"/>
    <property type="match status" value="1"/>
</dbReference>
<dbReference type="SMART" id="SM00283">
    <property type="entry name" value="MA"/>
    <property type="match status" value="1"/>
</dbReference>
<dbReference type="InterPro" id="IPR029151">
    <property type="entry name" value="Sensor-like_sf"/>
</dbReference>
<evidence type="ECO:0000259" key="11">
    <source>
        <dbReference type="PROSITE" id="PS50885"/>
    </source>
</evidence>
<dbReference type="Pfam" id="PF00015">
    <property type="entry name" value="MCPsignal"/>
    <property type="match status" value="1"/>
</dbReference>
<dbReference type="Pfam" id="PF17202">
    <property type="entry name" value="sCache_3_3"/>
    <property type="match status" value="1"/>
</dbReference>
<dbReference type="InterPro" id="IPR003660">
    <property type="entry name" value="HAMP_dom"/>
</dbReference>
<comment type="similarity">
    <text evidence="7">Belongs to the methyl-accepting chemotaxis (MCP) protein family.</text>
</comment>
<proteinExistence type="inferred from homology"/>
<evidence type="ECO:0000313" key="12">
    <source>
        <dbReference type="EMBL" id="MFK2825125.1"/>
    </source>
</evidence>
<gene>
    <name evidence="12" type="ORF">QYG89_05410</name>
</gene>
<dbReference type="PANTHER" id="PTHR32089">
    <property type="entry name" value="METHYL-ACCEPTING CHEMOTAXIS PROTEIN MCPB"/>
    <property type="match status" value="1"/>
</dbReference>
<dbReference type="Pfam" id="PF00672">
    <property type="entry name" value="HAMP"/>
    <property type="match status" value="1"/>
</dbReference>
<evidence type="ECO:0000256" key="6">
    <source>
        <dbReference type="ARBA" id="ARBA00023224"/>
    </source>
</evidence>
<dbReference type="PROSITE" id="PS50885">
    <property type="entry name" value="HAMP"/>
    <property type="match status" value="1"/>
</dbReference>
<evidence type="ECO:0000256" key="3">
    <source>
        <dbReference type="ARBA" id="ARBA00022692"/>
    </source>
</evidence>
<evidence type="ECO:0000313" key="13">
    <source>
        <dbReference type="Proteomes" id="UP001619911"/>
    </source>
</evidence>
<keyword evidence="6 8" id="KW-0807">Transducer</keyword>
<evidence type="ECO:0000256" key="8">
    <source>
        <dbReference type="PROSITE-ProRule" id="PRU00284"/>
    </source>
</evidence>
<feature type="domain" description="Methyl-accepting transducer" evidence="10">
    <location>
        <begin position="280"/>
        <end position="516"/>
    </location>
</feature>
<dbReference type="EMBL" id="JAUIYO010000002">
    <property type="protein sequence ID" value="MFK2825125.1"/>
    <property type="molecule type" value="Genomic_DNA"/>
</dbReference>
<dbReference type="PROSITE" id="PS50111">
    <property type="entry name" value="CHEMOTAXIS_TRANSDUC_2"/>
    <property type="match status" value="1"/>
</dbReference>
<evidence type="ECO:0000256" key="9">
    <source>
        <dbReference type="SAM" id="Phobius"/>
    </source>
</evidence>
<feature type="domain" description="HAMP" evidence="11">
    <location>
        <begin position="207"/>
        <end position="261"/>
    </location>
</feature>
<keyword evidence="5 9" id="KW-0472">Membrane</keyword>
<keyword evidence="13" id="KW-1185">Reference proteome</keyword>
<comment type="subcellular location">
    <subcellularLocation>
        <location evidence="1">Cell membrane</location>
        <topology evidence="1">Multi-pass membrane protein</topology>
    </subcellularLocation>
</comment>
<evidence type="ECO:0000256" key="2">
    <source>
        <dbReference type="ARBA" id="ARBA00022475"/>
    </source>
</evidence>
<protein>
    <submittedName>
        <fullName evidence="12">Methyl-accepting chemotaxis protein</fullName>
    </submittedName>
</protein>
<evidence type="ECO:0000256" key="5">
    <source>
        <dbReference type="ARBA" id="ARBA00023136"/>
    </source>
</evidence>
<sequence length="566" mass="60708">MKLGGLKISSKFNILVLGIILFLSVNISLVAKYQIEKAMMQVFTERIKAVSGLGYNWLNETHQGKWSIKEGELYKGNVKINDNNELVDQIGQITEGAATIFQGDTRVATNVRNNGERTIGTKADPRVTEVVLKTGKAYIGKADVVGQEYLTMYQPINDQNGKVIGMWFVGAPIEVIDKSILTLLSMIVTVLVISGVVAIACSVLFTRSIVRPILDINKQLAEIAEGEGDLTKELSIKSRDEVGELAGSFNKMINNLREMIRQISLTSEQMAASSEELTASAEQTTQATNQIATSIQKVSIGAENQGHGAMESSRAMQDITIHIQQVAETAATVSEAATETSKEASLGNESLQQVTKQMNHISMSVEEAANVIKRLGEHSQQIGRITEIITGIADQTNLLALNAAIEAARAGEHGKGFAVVADEVRKLAEQSKESADQIAGFIGKIQEDTLQAVDVMDKGSQEVAMGTDIVYKTGEGIQKILSSVEQVASQVQEVSAISEEIAAGAEQVNASIEEMAGIAKSSASNTQNVASASEEQLASMEEIASSASSLSKMAEELQILVGQFKV</sequence>
<dbReference type="Gene3D" id="1.10.287.950">
    <property type="entry name" value="Methyl-accepting chemotaxis protein"/>
    <property type="match status" value="1"/>
</dbReference>
<dbReference type="InterPro" id="IPR033463">
    <property type="entry name" value="sCache_3"/>
</dbReference>
<dbReference type="CDD" id="cd11386">
    <property type="entry name" value="MCP_signal"/>
    <property type="match status" value="1"/>
</dbReference>
<dbReference type="SUPFAM" id="SSF103190">
    <property type="entry name" value="Sensory domain-like"/>
    <property type="match status" value="1"/>
</dbReference>
<dbReference type="RefSeq" id="WP_404315352.1">
    <property type="nucleotide sequence ID" value="NZ_JAUIYO010000002.1"/>
</dbReference>
<accession>A0ABW8I7E8</accession>
<evidence type="ECO:0000256" key="1">
    <source>
        <dbReference type="ARBA" id="ARBA00004651"/>
    </source>
</evidence>
<dbReference type="Proteomes" id="UP001619911">
    <property type="component" value="Unassembled WGS sequence"/>
</dbReference>
<reference evidence="12 13" key="1">
    <citation type="submission" date="2023-07" db="EMBL/GenBank/DDBJ databases">
        <title>Bacillus lucianemedeirus sp. nov, a new species isolated from an immunobiological production facility.</title>
        <authorList>
            <person name="Costa L.V."/>
            <person name="Miranda R.V.S.L."/>
            <person name="Brandao M.L.L."/>
            <person name="Reis C.M.F."/>
            <person name="Frazao A.M."/>
            <person name="Cruz F.V."/>
            <person name="Baio P.V.P."/>
            <person name="Veras J.F.C."/>
            <person name="Ramos J.N."/>
            <person name="Vieira V."/>
        </authorList>
    </citation>
    <scope>NUCLEOTIDE SEQUENCE [LARGE SCALE GENOMIC DNA]</scope>
    <source>
        <strain evidence="12 13">B190/17</strain>
    </source>
</reference>
<keyword evidence="4 9" id="KW-1133">Transmembrane helix</keyword>
<comment type="caution">
    <text evidence="12">The sequence shown here is derived from an EMBL/GenBank/DDBJ whole genome shotgun (WGS) entry which is preliminary data.</text>
</comment>
<dbReference type="InterPro" id="IPR004089">
    <property type="entry name" value="MCPsignal_dom"/>
</dbReference>
<evidence type="ECO:0000256" key="4">
    <source>
        <dbReference type="ARBA" id="ARBA00022989"/>
    </source>
</evidence>
<evidence type="ECO:0000259" key="10">
    <source>
        <dbReference type="PROSITE" id="PS50111"/>
    </source>
</evidence>
<feature type="transmembrane region" description="Helical" evidence="9">
    <location>
        <begin position="180"/>
        <end position="205"/>
    </location>
</feature>
<keyword evidence="3 9" id="KW-0812">Transmembrane</keyword>
<dbReference type="SUPFAM" id="SSF58104">
    <property type="entry name" value="Methyl-accepting chemotaxis protein (MCP) signaling domain"/>
    <property type="match status" value="1"/>
</dbReference>
<feature type="transmembrane region" description="Helical" evidence="9">
    <location>
        <begin position="12"/>
        <end position="31"/>
    </location>
</feature>
<dbReference type="CDD" id="cd06225">
    <property type="entry name" value="HAMP"/>
    <property type="match status" value="1"/>
</dbReference>
<keyword evidence="2" id="KW-1003">Cell membrane</keyword>
<organism evidence="12 13">
    <name type="scientific">Bacillus lumedeiriae</name>
    <dbReference type="NCBI Taxonomy" id="3058829"/>
    <lineage>
        <taxon>Bacteria</taxon>
        <taxon>Bacillati</taxon>
        <taxon>Bacillota</taxon>
        <taxon>Bacilli</taxon>
        <taxon>Bacillales</taxon>
        <taxon>Bacillaceae</taxon>
        <taxon>Bacillus</taxon>
    </lineage>
</organism>
<dbReference type="PANTHER" id="PTHR32089:SF112">
    <property type="entry name" value="LYSOZYME-LIKE PROTEIN-RELATED"/>
    <property type="match status" value="1"/>
</dbReference>
<name>A0ABW8I7E8_9BACI</name>
<evidence type="ECO:0000256" key="7">
    <source>
        <dbReference type="ARBA" id="ARBA00029447"/>
    </source>
</evidence>
<dbReference type="Gene3D" id="6.10.340.10">
    <property type="match status" value="1"/>
</dbReference>